<name>H3AR18_LATCH</name>
<reference evidence="8" key="3">
    <citation type="submission" date="2025-09" db="UniProtKB">
        <authorList>
            <consortium name="Ensembl"/>
        </authorList>
    </citation>
    <scope>IDENTIFICATION</scope>
</reference>
<dbReference type="Bgee" id="ENSLACG00000010643">
    <property type="expression patterns" value="Expressed in pelvic fin and 6 other cell types or tissues"/>
</dbReference>
<dbReference type="Ensembl" id="ENSLACT00000012181.1">
    <property type="protein sequence ID" value="ENSLACP00000012089.1"/>
    <property type="gene ID" value="ENSLACG00000010643.1"/>
</dbReference>
<dbReference type="GO" id="GO:0042981">
    <property type="term" value="P:regulation of apoptotic process"/>
    <property type="evidence" value="ECO:0007669"/>
    <property type="project" value="InterPro"/>
</dbReference>
<keyword evidence="6" id="KW-0539">Nucleus</keyword>
<dbReference type="GO" id="GO:0005741">
    <property type="term" value="C:mitochondrial outer membrane"/>
    <property type="evidence" value="ECO:0007669"/>
    <property type="project" value="TreeGrafter"/>
</dbReference>
<feature type="domain" description="Bcl-2 Bcl-2 homology region 1-3" evidence="7">
    <location>
        <begin position="59"/>
        <end position="158"/>
    </location>
</feature>
<dbReference type="InterPro" id="IPR013281">
    <property type="entry name" value="Apop_reg_Mc1"/>
</dbReference>
<organism evidence="8 9">
    <name type="scientific">Latimeria chalumnae</name>
    <name type="common">Coelacanth</name>
    <dbReference type="NCBI Taxonomy" id="7897"/>
    <lineage>
        <taxon>Eukaryota</taxon>
        <taxon>Metazoa</taxon>
        <taxon>Chordata</taxon>
        <taxon>Craniata</taxon>
        <taxon>Vertebrata</taxon>
        <taxon>Euteleostomi</taxon>
        <taxon>Coelacanthiformes</taxon>
        <taxon>Coelacanthidae</taxon>
        <taxon>Latimeria</taxon>
    </lineage>
</organism>
<dbReference type="InterPro" id="IPR002475">
    <property type="entry name" value="Bcl2-like"/>
</dbReference>
<dbReference type="GO" id="GO:0015267">
    <property type="term" value="F:channel activity"/>
    <property type="evidence" value="ECO:0007669"/>
    <property type="project" value="TreeGrafter"/>
</dbReference>
<gene>
    <name evidence="8" type="primary">MCL1</name>
</gene>
<comment type="subcellular location">
    <subcellularLocation>
        <location evidence="2">Cytoplasm</location>
    </subcellularLocation>
    <subcellularLocation>
        <location evidence="1">Nucleus</location>
    </subcellularLocation>
</comment>
<evidence type="ECO:0000313" key="9">
    <source>
        <dbReference type="Proteomes" id="UP000008672"/>
    </source>
</evidence>
<dbReference type="GO" id="GO:0097192">
    <property type="term" value="P:extrinsic apoptotic signaling pathway in absence of ligand"/>
    <property type="evidence" value="ECO:0007669"/>
    <property type="project" value="TreeGrafter"/>
</dbReference>
<evidence type="ECO:0000256" key="4">
    <source>
        <dbReference type="ARBA" id="ARBA00022490"/>
    </source>
</evidence>
<keyword evidence="4" id="KW-0963">Cytoplasm</keyword>
<dbReference type="GO" id="GO:0051400">
    <property type="term" value="F:BH domain binding"/>
    <property type="evidence" value="ECO:0007669"/>
    <property type="project" value="TreeGrafter"/>
</dbReference>
<dbReference type="Gene3D" id="1.10.437.10">
    <property type="entry name" value="Blc2-like"/>
    <property type="match status" value="1"/>
</dbReference>
<reference evidence="8" key="2">
    <citation type="submission" date="2025-08" db="UniProtKB">
        <authorList>
            <consortium name="Ensembl"/>
        </authorList>
    </citation>
    <scope>IDENTIFICATION</scope>
</reference>
<dbReference type="GO" id="GO:0008630">
    <property type="term" value="P:intrinsic apoptotic signaling pathway in response to DNA damage"/>
    <property type="evidence" value="ECO:0007669"/>
    <property type="project" value="TreeGrafter"/>
</dbReference>
<dbReference type="GO" id="GO:0005634">
    <property type="term" value="C:nucleus"/>
    <property type="evidence" value="ECO:0007669"/>
    <property type="project" value="UniProtKB-SubCell"/>
</dbReference>
<dbReference type="Pfam" id="PF00452">
    <property type="entry name" value="Bcl-2"/>
    <property type="match status" value="1"/>
</dbReference>
<dbReference type="GO" id="GO:0001836">
    <property type="term" value="P:release of cytochrome c from mitochondria"/>
    <property type="evidence" value="ECO:0007669"/>
    <property type="project" value="TreeGrafter"/>
</dbReference>
<dbReference type="GO" id="GO:0008053">
    <property type="term" value="P:mitochondrial fusion"/>
    <property type="evidence" value="ECO:0007669"/>
    <property type="project" value="TreeGrafter"/>
</dbReference>
<accession>H3AR18</accession>
<keyword evidence="5" id="KW-0053">Apoptosis</keyword>
<proteinExistence type="inferred from homology"/>
<dbReference type="PRINTS" id="PR01862">
    <property type="entry name" value="BCL2FAMILY"/>
</dbReference>
<dbReference type="PRINTS" id="PR01866">
    <property type="entry name" value="APOPREGMCL1"/>
</dbReference>
<evidence type="ECO:0000256" key="2">
    <source>
        <dbReference type="ARBA" id="ARBA00004496"/>
    </source>
</evidence>
<protein>
    <submittedName>
        <fullName evidence="8">MCL1 apoptosis regulator, BCL2 family member</fullName>
    </submittedName>
</protein>
<dbReference type="PANTHER" id="PTHR11256:SF46">
    <property type="entry name" value="INDUCED MYELOID LEUKEMIA CELL DIFFERENTIATION PROTEIN MCL-1"/>
    <property type="match status" value="1"/>
</dbReference>
<dbReference type="AlphaFoldDB" id="H3AR18"/>
<keyword evidence="9" id="KW-1185">Reference proteome</keyword>
<dbReference type="PANTHER" id="PTHR11256">
    <property type="entry name" value="BCL-2 RELATED"/>
    <property type="match status" value="1"/>
</dbReference>
<evidence type="ECO:0000256" key="6">
    <source>
        <dbReference type="ARBA" id="ARBA00023242"/>
    </source>
</evidence>
<evidence type="ECO:0000256" key="3">
    <source>
        <dbReference type="ARBA" id="ARBA00009458"/>
    </source>
</evidence>
<dbReference type="GeneTree" id="ENSGT01130000278292"/>
<dbReference type="EMBL" id="AFYH01118413">
    <property type="status" value="NOT_ANNOTATED_CDS"/>
    <property type="molecule type" value="Genomic_DNA"/>
</dbReference>
<sequence length="196" mass="21864">MELPGDGCPQDGDMAEFRKETLKLLRSYLCEVAGCESTETAFRFGLDQWSGGEKPLDTLRRVGDSIIDKHRIAFNGMQQKLNIHKEDDLHIIPEIGNQIFKDGATNWGRIVSLIAFGAVVAKKLKKMNLEDSIEQLAVSITDFLVQNKGDWILKNQGWKGFVDFFHVEDAEGTIKNVLMTFAGVAGLGASLVYLMR</sequence>
<evidence type="ECO:0000259" key="7">
    <source>
        <dbReference type="SMART" id="SM00337"/>
    </source>
</evidence>
<dbReference type="InterPro" id="IPR026298">
    <property type="entry name" value="Bcl-2_fam"/>
</dbReference>
<dbReference type="HOGENOM" id="CLU_085401_2_2_1"/>
<dbReference type="CDD" id="cd06845">
    <property type="entry name" value="Bcl-2_like"/>
    <property type="match status" value="1"/>
</dbReference>
<dbReference type="InterPro" id="IPR036834">
    <property type="entry name" value="Bcl-2-like_sf"/>
</dbReference>
<dbReference type="InterPro" id="IPR046371">
    <property type="entry name" value="Bcl-2_BH1-3"/>
</dbReference>
<dbReference type="PROSITE" id="PS50062">
    <property type="entry name" value="BCL2_FAMILY"/>
    <property type="match status" value="1"/>
</dbReference>
<comment type="similarity">
    <text evidence="3">Belongs to the Bcl-2 family.</text>
</comment>
<dbReference type="SMART" id="SM00337">
    <property type="entry name" value="BCL"/>
    <property type="match status" value="1"/>
</dbReference>
<dbReference type="Proteomes" id="UP000008672">
    <property type="component" value="Unassembled WGS sequence"/>
</dbReference>
<evidence type="ECO:0000256" key="1">
    <source>
        <dbReference type="ARBA" id="ARBA00004123"/>
    </source>
</evidence>
<dbReference type="SUPFAM" id="SSF56854">
    <property type="entry name" value="Bcl-2 inhibitors of programmed cell death"/>
    <property type="match status" value="1"/>
</dbReference>
<evidence type="ECO:0000313" key="8">
    <source>
        <dbReference type="Ensembl" id="ENSLACP00000012089.1"/>
    </source>
</evidence>
<reference evidence="9" key="1">
    <citation type="submission" date="2011-08" db="EMBL/GenBank/DDBJ databases">
        <title>The draft genome of Latimeria chalumnae.</title>
        <authorList>
            <person name="Di Palma F."/>
            <person name="Alfoldi J."/>
            <person name="Johnson J."/>
            <person name="Berlin A."/>
            <person name="Gnerre S."/>
            <person name="Jaffe D."/>
            <person name="MacCallum I."/>
            <person name="Young S."/>
            <person name="Walker B.J."/>
            <person name="Lander E."/>
            <person name="Lindblad-Toh K."/>
        </authorList>
    </citation>
    <scope>NUCLEOTIDE SEQUENCE [LARGE SCALE GENOMIC DNA]</scope>
    <source>
        <strain evidence="9">Wild caught</strain>
    </source>
</reference>
<evidence type="ECO:0000256" key="5">
    <source>
        <dbReference type="ARBA" id="ARBA00022703"/>
    </source>
</evidence>